<sequence>MLEQMGLTQGVLEFTKNFSSSLSGNNNEQSDGNVFVASMMSLFNGTILDSDTGGYNGDGGDGGNQPPIFDPRRQTQTLFKVQLYVCTTLGLGNDPDDENAEPVAYLVICTIFTYIFTGIIFWFLFKETNHIIKVRQRFLGSQRSLTDRTIFIKNIPKEMCNEEDLKSHIEELKVGKIDQIRFVYDYSPLIELYNVRDGLIRQLEIKYSQLCGLDIQMFDSVNVQNVHLKVVKSENPPSKDKIVYNPYMKESCINDDDNSDAEYYILNIDDEKYEKKKRSCVKVEKSDKEIIDESLRRLIKINDDINECRASNQFKRLPLAFVTMDSVTDAQMAAQAN</sequence>
<keyword evidence="1" id="KW-0472">Membrane</keyword>
<name>A0A1V2LWL9_PICKU</name>
<dbReference type="Pfam" id="PF14703">
    <property type="entry name" value="PHM7_cyt"/>
    <property type="match status" value="1"/>
</dbReference>
<accession>A0A1V2LWL9</accession>
<dbReference type="AlphaFoldDB" id="A0A1V2LWL9"/>
<dbReference type="VEuPathDB" id="FungiDB:C5L36_0E02500"/>
<proteinExistence type="predicted"/>
<dbReference type="SUPFAM" id="SSF54928">
    <property type="entry name" value="RNA-binding domain, RBD"/>
    <property type="match status" value="1"/>
</dbReference>
<reference evidence="4" key="1">
    <citation type="journal article" date="2017" name="Genome Announc.">
        <title>Genome sequences of Cyberlindnera fabianii 65, Pichia kudriavzevii 129, and Saccharomyces cerevisiae 131 isolated from fermented masau fruits in Zimbabwe.</title>
        <authorList>
            <person name="van Rijswijck I.M.H."/>
            <person name="Derks M.F.L."/>
            <person name="Abee T."/>
            <person name="de Ridder D."/>
            <person name="Smid E.J."/>
        </authorList>
    </citation>
    <scope>NUCLEOTIDE SEQUENCE [LARGE SCALE GENOMIC DNA]</scope>
    <source>
        <strain evidence="4">129</strain>
    </source>
</reference>
<dbReference type="PANTHER" id="PTHR13018">
    <property type="entry name" value="PROBABLE MEMBRANE PROTEIN DUF221-RELATED"/>
    <property type="match status" value="1"/>
</dbReference>
<evidence type="ECO:0000259" key="2">
    <source>
        <dbReference type="Pfam" id="PF14703"/>
    </source>
</evidence>
<keyword evidence="1" id="KW-1133">Transmembrane helix</keyword>
<dbReference type="Proteomes" id="UP000189274">
    <property type="component" value="Unassembled WGS sequence"/>
</dbReference>
<protein>
    <submittedName>
        <fullName evidence="3">Calcium permeable stress-gated cation channel 1</fullName>
    </submittedName>
</protein>
<dbReference type="CDD" id="cd00590">
    <property type="entry name" value="RRM_SF"/>
    <property type="match status" value="1"/>
</dbReference>
<dbReference type="InterPro" id="IPR027815">
    <property type="entry name" value="CSC1/OSCA1-like_cyt"/>
</dbReference>
<dbReference type="GO" id="GO:0003676">
    <property type="term" value="F:nucleic acid binding"/>
    <property type="evidence" value="ECO:0007669"/>
    <property type="project" value="InterPro"/>
</dbReference>
<evidence type="ECO:0000256" key="1">
    <source>
        <dbReference type="SAM" id="Phobius"/>
    </source>
</evidence>
<feature type="transmembrane region" description="Helical" evidence="1">
    <location>
        <begin position="103"/>
        <end position="125"/>
    </location>
</feature>
<dbReference type="EMBL" id="MQVM01000001">
    <property type="protein sequence ID" value="ONH77821.1"/>
    <property type="molecule type" value="Genomic_DNA"/>
</dbReference>
<gene>
    <name evidence="3" type="ORF">BOH78_0135</name>
</gene>
<evidence type="ECO:0000313" key="3">
    <source>
        <dbReference type="EMBL" id="ONH77821.1"/>
    </source>
</evidence>
<organism evidence="3 4">
    <name type="scientific">Pichia kudriavzevii</name>
    <name type="common">Yeast</name>
    <name type="synonym">Issatchenkia orientalis</name>
    <dbReference type="NCBI Taxonomy" id="4909"/>
    <lineage>
        <taxon>Eukaryota</taxon>
        <taxon>Fungi</taxon>
        <taxon>Dikarya</taxon>
        <taxon>Ascomycota</taxon>
        <taxon>Saccharomycotina</taxon>
        <taxon>Pichiomycetes</taxon>
        <taxon>Pichiales</taxon>
        <taxon>Pichiaceae</taxon>
        <taxon>Pichia</taxon>
    </lineage>
</organism>
<dbReference type="GO" id="GO:0005227">
    <property type="term" value="F:calcium-activated cation channel activity"/>
    <property type="evidence" value="ECO:0007669"/>
    <property type="project" value="InterPro"/>
</dbReference>
<dbReference type="InterPro" id="IPR045122">
    <property type="entry name" value="Csc1-like"/>
</dbReference>
<dbReference type="GO" id="GO:0005886">
    <property type="term" value="C:plasma membrane"/>
    <property type="evidence" value="ECO:0007669"/>
    <property type="project" value="TreeGrafter"/>
</dbReference>
<feature type="domain" description="CSC1/OSCA1-like cytosolic" evidence="2">
    <location>
        <begin position="147"/>
        <end position="334"/>
    </location>
</feature>
<evidence type="ECO:0000313" key="4">
    <source>
        <dbReference type="Proteomes" id="UP000189274"/>
    </source>
</evidence>
<keyword evidence="1" id="KW-0812">Transmembrane</keyword>
<comment type="caution">
    <text evidence="3">The sequence shown here is derived from an EMBL/GenBank/DDBJ whole genome shotgun (WGS) entry which is preliminary data.</text>
</comment>
<dbReference type="InterPro" id="IPR035979">
    <property type="entry name" value="RBD_domain_sf"/>
</dbReference>
<dbReference type="PANTHER" id="PTHR13018:SF5">
    <property type="entry name" value="RE44586P"/>
    <property type="match status" value="1"/>
</dbReference>